<reference evidence="1 2" key="1">
    <citation type="journal article" date="2019" name="Int. J. Syst. Evol. Microbiol.">
        <title>The Global Catalogue of Microorganisms (GCM) 10K type strain sequencing project: providing services to taxonomists for standard genome sequencing and annotation.</title>
        <authorList>
            <consortium name="The Broad Institute Genomics Platform"/>
            <consortium name="The Broad Institute Genome Sequencing Center for Infectious Disease"/>
            <person name="Wu L."/>
            <person name="Ma J."/>
        </authorList>
    </citation>
    <scope>NUCLEOTIDE SEQUENCE [LARGE SCALE GENOMIC DNA]</scope>
    <source>
        <strain evidence="1 2">JCM 12928</strain>
    </source>
</reference>
<protein>
    <submittedName>
        <fullName evidence="1">Uncharacterized protein</fullName>
    </submittedName>
</protein>
<gene>
    <name evidence="1" type="ORF">GCM10009422_28130</name>
</gene>
<comment type="caution">
    <text evidence="1">The sequence shown here is derived from an EMBL/GenBank/DDBJ whole genome shotgun (WGS) entry which is preliminary data.</text>
</comment>
<dbReference type="RefSeq" id="WP_343794628.1">
    <property type="nucleotide sequence ID" value="NZ_BAAAGA010000007.1"/>
</dbReference>
<evidence type="ECO:0000313" key="1">
    <source>
        <dbReference type="EMBL" id="GAA0629086.1"/>
    </source>
</evidence>
<dbReference type="EMBL" id="BAAAGA010000007">
    <property type="protein sequence ID" value="GAA0629086.1"/>
    <property type="molecule type" value="Genomic_DNA"/>
</dbReference>
<name>A0ABN1H572_9CAUL</name>
<dbReference type="Proteomes" id="UP001501352">
    <property type="component" value="Unassembled WGS sequence"/>
</dbReference>
<proteinExistence type="predicted"/>
<evidence type="ECO:0000313" key="2">
    <source>
        <dbReference type="Proteomes" id="UP001501352"/>
    </source>
</evidence>
<organism evidence="1 2">
    <name type="scientific">Brevundimonas kwangchunensis</name>
    <dbReference type="NCBI Taxonomy" id="322163"/>
    <lineage>
        <taxon>Bacteria</taxon>
        <taxon>Pseudomonadati</taxon>
        <taxon>Pseudomonadota</taxon>
        <taxon>Alphaproteobacteria</taxon>
        <taxon>Caulobacterales</taxon>
        <taxon>Caulobacteraceae</taxon>
        <taxon>Brevundimonas</taxon>
    </lineage>
</organism>
<sequence length="160" mass="17133">MGATDFDPNYAKAPRRIRNLLPTSPGVSAERTTWQAGDTFATARPEDALTTQVAEALRAHDLELDGALILVRHRSGERGLPVSDSAAAFRFAIDLSDSPRPLNGGLLMFVSEDGRTHGWRAEIGALTVWNGEDPELTELAPGAPDRLTLVGQANPLPALP</sequence>
<keyword evidence="2" id="KW-1185">Reference proteome</keyword>
<accession>A0ABN1H572</accession>